<gene>
    <name evidence="1" type="primary">ga23745</name>
    <name evidence="1" type="ORF">PR202_ga23745</name>
</gene>
<reference evidence="1" key="1">
    <citation type="journal article" date="2018" name="DNA Res.">
        <title>Multiple hybrid de novo genome assembly of finger millet, an orphan allotetraploid crop.</title>
        <authorList>
            <person name="Hatakeyama M."/>
            <person name="Aluri S."/>
            <person name="Balachadran M.T."/>
            <person name="Sivarajan S.R."/>
            <person name="Patrignani A."/>
            <person name="Gruter S."/>
            <person name="Poveda L."/>
            <person name="Shimizu-Inatsugi R."/>
            <person name="Baeten J."/>
            <person name="Francoijs K.J."/>
            <person name="Nataraja K.N."/>
            <person name="Reddy Y.A.N."/>
            <person name="Phadnis S."/>
            <person name="Ravikumar R.L."/>
            <person name="Schlapbach R."/>
            <person name="Sreeman S.M."/>
            <person name="Shimizu K.K."/>
        </authorList>
    </citation>
    <scope>NUCLEOTIDE SEQUENCE</scope>
</reference>
<name>A0AAV5D6Z8_ELECO</name>
<dbReference type="EMBL" id="BQKI01000012">
    <property type="protein sequence ID" value="GJN06060.1"/>
    <property type="molecule type" value="Genomic_DNA"/>
</dbReference>
<comment type="caution">
    <text evidence="1">The sequence shown here is derived from an EMBL/GenBank/DDBJ whole genome shotgun (WGS) entry which is preliminary data.</text>
</comment>
<reference evidence="1" key="2">
    <citation type="submission" date="2021-12" db="EMBL/GenBank/DDBJ databases">
        <title>Resequencing data analysis of finger millet.</title>
        <authorList>
            <person name="Hatakeyama M."/>
            <person name="Aluri S."/>
            <person name="Balachadran M.T."/>
            <person name="Sivarajan S.R."/>
            <person name="Poveda L."/>
            <person name="Shimizu-Inatsugi R."/>
            <person name="Schlapbach R."/>
            <person name="Sreeman S.M."/>
            <person name="Shimizu K.K."/>
        </authorList>
    </citation>
    <scope>NUCLEOTIDE SEQUENCE</scope>
</reference>
<accession>A0AAV5D6Z8</accession>
<dbReference type="Proteomes" id="UP001054889">
    <property type="component" value="Unassembled WGS sequence"/>
</dbReference>
<evidence type="ECO:0000313" key="2">
    <source>
        <dbReference type="Proteomes" id="UP001054889"/>
    </source>
</evidence>
<keyword evidence="2" id="KW-1185">Reference proteome</keyword>
<sequence length="96" mass="10391">MLPWRLSKTCFMYRRSQLPYCGFSVVGHVVGGGGEGEGKDTAVIAAASPSGEAQYSPMSRGAVLVSRRLRFRKFRSACGVGAGFREVVAWWGKGMD</sequence>
<protein>
    <submittedName>
        <fullName evidence="1">Uncharacterized protein</fullName>
    </submittedName>
</protein>
<evidence type="ECO:0000313" key="1">
    <source>
        <dbReference type="EMBL" id="GJN06060.1"/>
    </source>
</evidence>
<dbReference type="AlphaFoldDB" id="A0AAV5D6Z8"/>
<organism evidence="1 2">
    <name type="scientific">Eleusine coracana subsp. coracana</name>
    <dbReference type="NCBI Taxonomy" id="191504"/>
    <lineage>
        <taxon>Eukaryota</taxon>
        <taxon>Viridiplantae</taxon>
        <taxon>Streptophyta</taxon>
        <taxon>Embryophyta</taxon>
        <taxon>Tracheophyta</taxon>
        <taxon>Spermatophyta</taxon>
        <taxon>Magnoliopsida</taxon>
        <taxon>Liliopsida</taxon>
        <taxon>Poales</taxon>
        <taxon>Poaceae</taxon>
        <taxon>PACMAD clade</taxon>
        <taxon>Chloridoideae</taxon>
        <taxon>Cynodonteae</taxon>
        <taxon>Eleusininae</taxon>
        <taxon>Eleusine</taxon>
    </lineage>
</organism>
<proteinExistence type="predicted"/>